<gene>
    <name evidence="2" type="ORF">OTU49_005707</name>
</gene>
<protein>
    <submittedName>
        <fullName evidence="2">Uncharacterized protein</fullName>
    </submittedName>
</protein>
<feature type="compositionally biased region" description="Acidic residues" evidence="1">
    <location>
        <begin position="371"/>
        <end position="381"/>
    </location>
</feature>
<feature type="compositionally biased region" description="Basic and acidic residues" evidence="1">
    <location>
        <begin position="148"/>
        <end position="159"/>
    </location>
</feature>
<evidence type="ECO:0000313" key="3">
    <source>
        <dbReference type="Proteomes" id="UP001445076"/>
    </source>
</evidence>
<feature type="compositionally biased region" description="Basic and acidic residues" evidence="1">
    <location>
        <begin position="106"/>
        <end position="120"/>
    </location>
</feature>
<accession>A0AAW0WRJ5</accession>
<feature type="compositionally biased region" description="Acidic residues" evidence="1">
    <location>
        <begin position="300"/>
        <end position="314"/>
    </location>
</feature>
<feature type="compositionally biased region" description="Low complexity" evidence="1">
    <location>
        <begin position="54"/>
        <end position="75"/>
    </location>
</feature>
<evidence type="ECO:0000313" key="2">
    <source>
        <dbReference type="EMBL" id="KAK8734876.1"/>
    </source>
</evidence>
<feature type="compositionally biased region" description="Basic and acidic residues" evidence="1">
    <location>
        <begin position="76"/>
        <end position="86"/>
    </location>
</feature>
<keyword evidence="3" id="KW-1185">Reference proteome</keyword>
<feature type="compositionally biased region" description="Basic and acidic residues" evidence="1">
    <location>
        <begin position="219"/>
        <end position="237"/>
    </location>
</feature>
<sequence>MVSTRGNPLSETGRRSTLPTRESRRNTRGALQEPEDELFWDSDDQPSRVRRRAGVSVSFKGATSPRSTTSRSPGSAKEDPVMKVNDESPPQQLPCLSIESSEESEKDNSRGRPAHRRQDEVAAVEADTDTDDEIFSRTQSRRTRGKRNKDSKNSLKKEFVMNGDDLGDHDHLEEEEEDEGPRRSSRKKKFSAFDQSWLVGNKKLRGYPSIVPSSEPENDEPRPSRKMRKYIDTEVEPRRRRVRRYEEADDQDFRSLAPKTHRATRRRRGPPRRYREDPDNSEDEDGRRLRARCGNQVKVEDDEDNQEEMDTDGEALERSEQHMKRFKEAEERCIEDREEGNEGDDDDDDEELPQKRRTTRSSLVAAGEKIDDTEEEEEEESPVIRRRGPKRKRDTPIAGNLSLKDSFVDMYSRVKRQRRPVKRFMYEDEVSERRARKHNSSS</sequence>
<feature type="compositionally biased region" description="Basic residues" evidence="1">
    <location>
        <begin position="384"/>
        <end position="393"/>
    </location>
</feature>
<dbReference type="Proteomes" id="UP001445076">
    <property type="component" value="Unassembled WGS sequence"/>
</dbReference>
<evidence type="ECO:0000256" key="1">
    <source>
        <dbReference type="SAM" id="MobiDB-lite"/>
    </source>
</evidence>
<feature type="non-terminal residue" evidence="2">
    <location>
        <position position="442"/>
    </location>
</feature>
<feature type="compositionally biased region" description="Acidic residues" evidence="1">
    <location>
        <begin position="33"/>
        <end position="44"/>
    </location>
</feature>
<feature type="compositionally biased region" description="Basic residues" evidence="1">
    <location>
        <begin position="259"/>
        <end position="272"/>
    </location>
</feature>
<dbReference type="AlphaFoldDB" id="A0AAW0WRJ5"/>
<feature type="region of interest" description="Disordered" evidence="1">
    <location>
        <begin position="1"/>
        <end position="402"/>
    </location>
</feature>
<feature type="compositionally biased region" description="Polar residues" evidence="1">
    <location>
        <begin position="1"/>
        <end position="20"/>
    </location>
</feature>
<comment type="caution">
    <text evidence="2">The sequence shown here is derived from an EMBL/GenBank/DDBJ whole genome shotgun (WGS) entry which is preliminary data.</text>
</comment>
<proteinExistence type="predicted"/>
<organism evidence="2 3">
    <name type="scientific">Cherax quadricarinatus</name>
    <name type="common">Australian red claw crayfish</name>
    <dbReference type="NCBI Taxonomy" id="27406"/>
    <lineage>
        <taxon>Eukaryota</taxon>
        <taxon>Metazoa</taxon>
        <taxon>Ecdysozoa</taxon>
        <taxon>Arthropoda</taxon>
        <taxon>Crustacea</taxon>
        <taxon>Multicrustacea</taxon>
        <taxon>Malacostraca</taxon>
        <taxon>Eumalacostraca</taxon>
        <taxon>Eucarida</taxon>
        <taxon>Decapoda</taxon>
        <taxon>Pleocyemata</taxon>
        <taxon>Astacidea</taxon>
        <taxon>Parastacoidea</taxon>
        <taxon>Parastacidae</taxon>
        <taxon>Cherax</taxon>
    </lineage>
</organism>
<name>A0AAW0WRJ5_CHEQU</name>
<reference evidence="2 3" key="1">
    <citation type="journal article" date="2024" name="BMC Genomics">
        <title>Genome assembly of redclaw crayfish (Cherax quadricarinatus) provides insights into its immune adaptation and hypoxia tolerance.</title>
        <authorList>
            <person name="Liu Z."/>
            <person name="Zheng J."/>
            <person name="Li H."/>
            <person name="Fang K."/>
            <person name="Wang S."/>
            <person name="He J."/>
            <person name="Zhou D."/>
            <person name="Weng S."/>
            <person name="Chi M."/>
            <person name="Gu Z."/>
            <person name="He J."/>
            <person name="Li F."/>
            <person name="Wang M."/>
        </authorList>
    </citation>
    <scope>NUCLEOTIDE SEQUENCE [LARGE SCALE GENOMIC DNA]</scope>
    <source>
        <strain evidence="2">ZL_2023a</strain>
    </source>
</reference>
<dbReference type="EMBL" id="JARKIK010000049">
    <property type="protein sequence ID" value="KAK8734876.1"/>
    <property type="molecule type" value="Genomic_DNA"/>
</dbReference>
<feature type="compositionally biased region" description="Basic and acidic residues" evidence="1">
    <location>
        <begin position="315"/>
        <end position="335"/>
    </location>
</feature>
<feature type="compositionally biased region" description="Acidic residues" evidence="1">
    <location>
        <begin position="336"/>
        <end position="351"/>
    </location>
</feature>